<dbReference type="EMBL" id="KV440972">
    <property type="protein sequence ID" value="OAD80119.1"/>
    <property type="molecule type" value="Genomic_DNA"/>
</dbReference>
<evidence type="ECO:0000259" key="1">
    <source>
        <dbReference type="Pfam" id="PF12937"/>
    </source>
</evidence>
<organism evidence="2 3">
    <name type="scientific">Phycomyces blakesleeanus (strain ATCC 8743b / DSM 1359 / FGSC 10004 / NBRC 33097 / NRRL 1555)</name>
    <dbReference type="NCBI Taxonomy" id="763407"/>
    <lineage>
        <taxon>Eukaryota</taxon>
        <taxon>Fungi</taxon>
        <taxon>Fungi incertae sedis</taxon>
        <taxon>Mucoromycota</taxon>
        <taxon>Mucoromycotina</taxon>
        <taxon>Mucoromycetes</taxon>
        <taxon>Mucorales</taxon>
        <taxon>Phycomycetaceae</taxon>
        <taxon>Phycomyces</taxon>
    </lineage>
</organism>
<dbReference type="Pfam" id="PF12937">
    <property type="entry name" value="F-box-like"/>
    <property type="match status" value="1"/>
</dbReference>
<proteinExistence type="predicted"/>
<accession>A0A167QR80</accession>
<feature type="domain" description="F-box" evidence="1">
    <location>
        <begin position="30"/>
        <end position="62"/>
    </location>
</feature>
<dbReference type="InterPro" id="IPR036047">
    <property type="entry name" value="F-box-like_dom_sf"/>
</dbReference>
<gene>
    <name evidence="2" type="ORF">PHYBLDRAFT_163167</name>
</gene>
<sequence length="626" mass="73172">MSLNKKEEEERGVPVTFYEMRSTCSFPMTSKLPHEILSIIAKFLPPDTRSICSIVCKQWQQPFQDAIPSELSITNHNLKDICDQLDSNIYFKRHLVQHLNLYCISTRNREYLPVLQSLFPAIQSFHYVEQTNRDISIESLLDFGLWKSLTHLDIYIQQRSNFETKNVLEKLSSLPHIVHFTFMRMHPYLAPSFVTWQDIDCLHNNLPLLRVLKLGVRLFPISSDDISTIRQTVPANRMAYAKYTDSYIDSTWLFYFALKYPFLRTIDFSDYFHKREPYADYNKEREMKLLSTHPSFFLHLKNVYVYENSRNGWPMTTFYDTLSHFSAPLKHMDINIANGNDGYALTHNINTWANLFSKTMETLDITVSFARHTSMSNPITLSIYPRLTKLVISAEYKSIEIDHILDQCPGLLMLKLSKNAISLRNPSSAFQSTHGLRKLYVDISDTNIRVINYVSSRCRQLKYLTLDKIAPKDTDFDKTGYLLFDMSFSQLNELRMWDLKLEGGFKFFVIEQAETVLQYTENSPMGHSSEQSSSTQGYRSEWYHTGKDGPLGREKKIVWKLKEDDVEFVKTYYQKAKDKNSYSYKPSKPQSDYLEDLTSKASWKEDVYGGYVVFRCKHVKKYNVGL</sequence>
<dbReference type="CDD" id="cd09917">
    <property type="entry name" value="F-box_SF"/>
    <property type="match status" value="1"/>
</dbReference>
<evidence type="ECO:0000313" key="3">
    <source>
        <dbReference type="Proteomes" id="UP000077315"/>
    </source>
</evidence>
<dbReference type="InterPro" id="IPR032675">
    <property type="entry name" value="LRR_dom_sf"/>
</dbReference>
<dbReference type="SUPFAM" id="SSF81383">
    <property type="entry name" value="F-box domain"/>
    <property type="match status" value="1"/>
</dbReference>
<dbReference type="AlphaFoldDB" id="A0A167QR80"/>
<keyword evidence="3" id="KW-1185">Reference proteome</keyword>
<dbReference type="RefSeq" id="XP_018298159.1">
    <property type="nucleotide sequence ID" value="XM_018434747.1"/>
</dbReference>
<dbReference type="VEuPathDB" id="FungiDB:PHYBLDRAFT_163167"/>
<dbReference type="GeneID" id="28995653"/>
<dbReference type="InterPro" id="IPR001810">
    <property type="entry name" value="F-box_dom"/>
</dbReference>
<dbReference type="Proteomes" id="UP000077315">
    <property type="component" value="Unassembled WGS sequence"/>
</dbReference>
<dbReference type="SUPFAM" id="SSF52047">
    <property type="entry name" value="RNI-like"/>
    <property type="match status" value="1"/>
</dbReference>
<dbReference type="Gene3D" id="1.20.1280.50">
    <property type="match status" value="1"/>
</dbReference>
<evidence type="ECO:0000313" key="2">
    <source>
        <dbReference type="EMBL" id="OAD80119.1"/>
    </source>
</evidence>
<dbReference type="InParanoid" id="A0A167QR80"/>
<protein>
    <recommendedName>
        <fullName evidence="1">F-box domain-containing protein</fullName>
    </recommendedName>
</protein>
<name>A0A167QR80_PHYB8</name>
<reference evidence="3" key="1">
    <citation type="submission" date="2015-06" db="EMBL/GenBank/DDBJ databases">
        <title>Expansion of signal transduction pathways in fungi by whole-genome duplication.</title>
        <authorList>
            <consortium name="DOE Joint Genome Institute"/>
            <person name="Corrochano L.M."/>
            <person name="Kuo A."/>
            <person name="Marcet-Houben M."/>
            <person name="Polaino S."/>
            <person name="Salamov A."/>
            <person name="Villalobos J.M."/>
            <person name="Alvarez M.I."/>
            <person name="Avalos J."/>
            <person name="Benito E.P."/>
            <person name="Benoit I."/>
            <person name="Burger G."/>
            <person name="Camino L.P."/>
            <person name="Canovas D."/>
            <person name="Cerda-Olmedo E."/>
            <person name="Cheng J.-F."/>
            <person name="Dominguez A."/>
            <person name="Elias M."/>
            <person name="Eslava A.P."/>
            <person name="Glaser F."/>
            <person name="Grimwood J."/>
            <person name="Gutierrez G."/>
            <person name="Heitman J."/>
            <person name="Henrissat B."/>
            <person name="Iturriaga E.A."/>
            <person name="Lang B.F."/>
            <person name="Lavin J.L."/>
            <person name="Lee S."/>
            <person name="Li W."/>
            <person name="Lindquist E."/>
            <person name="Lopez-Garcia S."/>
            <person name="Luque E.M."/>
            <person name="Marcos A.T."/>
            <person name="Martin J."/>
            <person name="McCluskey K."/>
            <person name="Medina H.R."/>
            <person name="Miralles-Duran A."/>
            <person name="Miyazaki A."/>
            <person name="Munoz-Torres E."/>
            <person name="Oguiza J.A."/>
            <person name="Ohm R."/>
            <person name="Olmedo M."/>
            <person name="Orejas M."/>
            <person name="Ortiz-Castellanos L."/>
            <person name="Pisabarro A.G."/>
            <person name="Rodriguez-Romero J."/>
            <person name="Ruiz-Herrera J."/>
            <person name="Ruiz-Vazquez R."/>
            <person name="Sanz C."/>
            <person name="Schackwitz W."/>
            <person name="Schmutz J."/>
            <person name="Shahriari M."/>
            <person name="Shelest E."/>
            <person name="Silva-Franco F."/>
            <person name="Soanes D."/>
            <person name="Syed K."/>
            <person name="Tagua V.G."/>
            <person name="Talbot N.J."/>
            <person name="Thon M."/>
            <person name="De vries R.P."/>
            <person name="Wiebenga A."/>
            <person name="Yadav J.S."/>
            <person name="Braun E.L."/>
            <person name="Baker S."/>
            <person name="Garre V."/>
            <person name="Horwitz B."/>
            <person name="Torres-Martinez S."/>
            <person name="Idnurm A."/>
            <person name="Herrera-Estrella A."/>
            <person name="Gabaldon T."/>
            <person name="Grigoriev I.V."/>
        </authorList>
    </citation>
    <scope>NUCLEOTIDE SEQUENCE [LARGE SCALE GENOMIC DNA]</scope>
    <source>
        <strain evidence="3">NRRL 1555(-)</strain>
    </source>
</reference>
<dbReference type="Gene3D" id="3.80.10.10">
    <property type="entry name" value="Ribonuclease Inhibitor"/>
    <property type="match status" value="1"/>
</dbReference>